<name>A0ABY8ST25_9BURK</name>
<evidence type="ECO:0000256" key="1">
    <source>
        <dbReference type="SAM" id="MobiDB-lite"/>
    </source>
</evidence>
<feature type="compositionally biased region" description="Basic and acidic residues" evidence="1">
    <location>
        <begin position="90"/>
        <end position="102"/>
    </location>
</feature>
<gene>
    <name evidence="2" type="ORF">QMY55_18285</name>
</gene>
<evidence type="ECO:0008006" key="4">
    <source>
        <dbReference type="Google" id="ProtNLM"/>
    </source>
</evidence>
<reference evidence="2 3" key="1">
    <citation type="submission" date="2023-05" db="EMBL/GenBank/DDBJ databases">
        <authorList>
            <person name="Yin Y."/>
            <person name="Lu Z."/>
        </authorList>
    </citation>
    <scope>NUCLEOTIDE SEQUENCE [LARGE SCALE GENOMIC DNA]</scope>
    <source>
        <strain evidence="2 3">ZM22</strain>
    </source>
</reference>
<accession>A0ABY8ST25</accession>
<dbReference type="Proteomes" id="UP001240697">
    <property type="component" value="Chromosome"/>
</dbReference>
<keyword evidence="3" id="KW-1185">Reference proteome</keyword>
<proteinExistence type="predicted"/>
<sequence length="102" mass="11058">MQHSSVVQILKVNDSRSGVGKNGKNWTMQEAECILLDGDGQVSQVGVLDVPKDMIGNLVPGMYTATFTLAAHYQTRKIESRLTGLTRIPSKSERPAPSADKS</sequence>
<evidence type="ECO:0000313" key="3">
    <source>
        <dbReference type="Proteomes" id="UP001240697"/>
    </source>
</evidence>
<organism evidence="2 3">
    <name type="scientific">Comamonas resistens</name>
    <dbReference type="NCBI Taxonomy" id="3046670"/>
    <lineage>
        <taxon>Bacteria</taxon>
        <taxon>Pseudomonadati</taxon>
        <taxon>Pseudomonadota</taxon>
        <taxon>Betaproteobacteria</taxon>
        <taxon>Burkholderiales</taxon>
        <taxon>Comamonadaceae</taxon>
        <taxon>Comamonas</taxon>
    </lineage>
</organism>
<dbReference type="EMBL" id="CP125947">
    <property type="protein sequence ID" value="WHS64431.1"/>
    <property type="molecule type" value="Genomic_DNA"/>
</dbReference>
<feature type="region of interest" description="Disordered" evidence="1">
    <location>
        <begin position="83"/>
        <end position="102"/>
    </location>
</feature>
<dbReference type="RefSeq" id="WP_283485573.1">
    <property type="nucleotide sequence ID" value="NZ_CP125947.1"/>
</dbReference>
<protein>
    <recommendedName>
        <fullName evidence="4">Single-stranded DNA-binding protein</fullName>
    </recommendedName>
</protein>
<evidence type="ECO:0000313" key="2">
    <source>
        <dbReference type="EMBL" id="WHS64431.1"/>
    </source>
</evidence>